<evidence type="ECO:0000313" key="2">
    <source>
        <dbReference type="EMBL" id="SHJ88798.1"/>
    </source>
</evidence>
<reference evidence="3" key="1">
    <citation type="submission" date="2016-11" db="EMBL/GenBank/DDBJ databases">
        <authorList>
            <person name="Varghese N."/>
            <person name="Submissions S."/>
        </authorList>
    </citation>
    <scope>NUCLEOTIDE SEQUENCE [LARGE SCALE GENOMIC DNA]</scope>
    <source>
        <strain evidence="3">DSM 26349</strain>
    </source>
</reference>
<proteinExistence type="predicted"/>
<keyword evidence="3" id="KW-1185">Reference proteome</keyword>
<name>A0A1M6MZD3_9FLAO</name>
<feature type="transmembrane region" description="Helical" evidence="1">
    <location>
        <begin position="43"/>
        <end position="61"/>
    </location>
</feature>
<dbReference type="OrthoDB" id="1453373at2"/>
<dbReference type="STRING" id="797419.SAMN05216556_12823"/>
<accession>A0A1M6MZD3</accession>
<sequence length="72" mass="8240">MKHIKYILASIISFMGLGVYSQIPRDVPNPQDNTPVDFTDPANIIILIILPLLVVVLVILWRNKKRKDKSQQ</sequence>
<keyword evidence="1" id="KW-0472">Membrane</keyword>
<keyword evidence="1" id="KW-0812">Transmembrane</keyword>
<dbReference type="RefSeq" id="WP_073221331.1">
    <property type="nucleotide sequence ID" value="NZ_FNNS01000028.1"/>
</dbReference>
<evidence type="ECO:0008006" key="4">
    <source>
        <dbReference type="Google" id="ProtNLM"/>
    </source>
</evidence>
<evidence type="ECO:0000256" key="1">
    <source>
        <dbReference type="SAM" id="Phobius"/>
    </source>
</evidence>
<feature type="transmembrane region" description="Helical" evidence="1">
    <location>
        <begin position="7"/>
        <end position="23"/>
    </location>
</feature>
<dbReference type="EMBL" id="FQYV01000030">
    <property type="protein sequence ID" value="SHJ88798.1"/>
    <property type="molecule type" value="Genomic_DNA"/>
</dbReference>
<dbReference type="AlphaFoldDB" id="A0A1M6MZD3"/>
<organism evidence="2 3">
    <name type="scientific">Aequorivita viscosa</name>
    <dbReference type="NCBI Taxonomy" id="797419"/>
    <lineage>
        <taxon>Bacteria</taxon>
        <taxon>Pseudomonadati</taxon>
        <taxon>Bacteroidota</taxon>
        <taxon>Flavobacteriia</taxon>
        <taxon>Flavobacteriales</taxon>
        <taxon>Flavobacteriaceae</taxon>
        <taxon>Aequorivita</taxon>
    </lineage>
</organism>
<dbReference type="Proteomes" id="UP000184172">
    <property type="component" value="Unassembled WGS sequence"/>
</dbReference>
<evidence type="ECO:0000313" key="3">
    <source>
        <dbReference type="Proteomes" id="UP000184172"/>
    </source>
</evidence>
<gene>
    <name evidence="2" type="ORF">SAMN04487908_13023</name>
</gene>
<keyword evidence="1" id="KW-1133">Transmembrane helix</keyword>
<protein>
    <recommendedName>
        <fullName evidence="4">Adenylosuccinate synthetase</fullName>
    </recommendedName>
</protein>